<evidence type="ECO:0000313" key="3">
    <source>
        <dbReference type="Proteomes" id="UP001334248"/>
    </source>
</evidence>
<keyword evidence="3" id="KW-1185">Reference proteome</keyword>
<comment type="caution">
    <text evidence="2">The sequence shown here is derived from an EMBL/GenBank/DDBJ whole genome shotgun (WGS) entry which is preliminary data.</text>
</comment>
<dbReference type="EMBL" id="JAVHJV010000002">
    <property type="protein sequence ID" value="KAK5944999.1"/>
    <property type="molecule type" value="Genomic_DNA"/>
</dbReference>
<dbReference type="GeneID" id="89995651"/>
<evidence type="ECO:0000313" key="2">
    <source>
        <dbReference type="EMBL" id="KAK5944999.1"/>
    </source>
</evidence>
<name>A0ABR0RWN1_9EURO</name>
<sequence>MAGAIQTYEIGTSSDFSQSPSSEQSVCLKTTRSRHSGQSCHVEPWIRMERMCKAQIRRWNLQKYNNDRELLHLLRKHAEFHHAGKKVRFRVRNRPVSLYAARRHFERKDIDVEEALARRTPLSPTPSILSIVSVDEDDGEDTPRTATSSTESSPPKSDGGVNFRPSTASSIHPAEQHRIERSSSLCTRARCRQTPRLTLLRPPHIYHHTESVLMNVRGLCNITITTLQRNRGIHSSLCRLRDLHRGIKKATCHLRAGHE</sequence>
<gene>
    <name evidence="2" type="ORF">PMZ80_002202</name>
</gene>
<feature type="compositionally biased region" description="Polar residues" evidence="1">
    <location>
        <begin position="144"/>
        <end position="155"/>
    </location>
</feature>
<reference evidence="2 3" key="1">
    <citation type="journal article" date="2023" name="Res Sq">
        <title>Genomic and morphological characterization of Knufia obscura isolated from the Mars 2020 spacecraft assembly facility.</title>
        <authorList>
            <person name="Chander A.M."/>
            <person name="Teixeira M.M."/>
            <person name="Singh N.K."/>
            <person name="Williams M.P."/>
            <person name="Parker C.W."/>
            <person name="Leo P."/>
            <person name="Stajich J.E."/>
            <person name="Torok T."/>
            <person name="Tighe S."/>
            <person name="Mason C.E."/>
            <person name="Venkateswaran K."/>
        </authorList>
    </citation>
    <scope>NUCLEOTIDE SEQUENCE [LARGE SCALE GENOMIC DNA]</scope>
    <source>
        <strain evidence="2 3">CCFEE 5817</strain>
    </source>
</reference>
<dbReference type="Proteomes" id="UP001334248">
    <property type="component" value="Unassembled WGS sequence"/>
</dbReference>
<organism evidence="2 3">
    <name type="scientific">Knufia obscura</name>
    <dbReference type="NCBI Taxonomy" id="1635080"/>
    <lineage>
        <taxon>Eukaryota</taxon>
        <taxon>Fungi</taxon>
        <taxon>Dikarya</taxon>
        <taxon>Ascomycota</taxon>
        <taxon>Pezizomycotina</taxon>
        <taxon>Eurotiomycetes</taxon>
        <taxon>Chaetothyriomycetidae</taxon>
        <taxon>Chaetothyriales</taxon>
        <taxon>Trichomeriaceae</taxon>
        <taxon>Knufia</taxon>
    </lineage>
</organism>
<proteinExistence type="predicted"/>
<protein>
    <submittedName>
        <fullName evidence="2">Uncharacterized protein</fullName>
    </submittedName>
</protein>
<accession>A0ABR0RWN1</accession>
<feature type="region of interest" description="Disordered" evidence="1">
    <location>
        <begin position="127"/>
        <end position="184"/>
    </location>
</feature>
<evidence type="ECO:0000256" key="1">
    <source>
        <dbReference type="SAM" id="MobiDB-lite"/>
    </source>
</evidence>
<dbReference type="RefSeq" id="XP_064733089.1">
    <property type="nucleotide sequence ID" value="XM_064870636.1"/>
</dbReference>